<accession>A0A5M4B372</accession>
<organism evidence="3 4">
    <name type="scientific">Prolixibacter bellariivorans</name>
    <dbReference type="NCBI Taxonomy" id="314319"/>
    <lineage>
        <taxon>Bacteria</taxon>
        <taxon>Pseudomonadati</taxon>
        <taxon>Bacteroidota</taxon>
        <taxon>Bacteroidia</taxon>
        <taxon>Marinilabiliales</taxon>
        <taxon>Prolixibacteraceae</taxon>
        <taxon>Prolixibacter</taxon>
    </lineage>
</organism>
<feature type="domain" description="DUF3857" evidence="2">
    <location>
        <begin position="54"/>
        <end position="215"/>
    </location>
</feature>
<dbReference type="Gene3D" id="2.60.120.1130">
    <property type="match status" value="1"/>
</dbReference>
<dbReference type="SUPFAM" id="SSF54001">
    <property type="entry name" value="Cysteine proteinases"/>
    <property type="match status" value="1"/>
</dbReference>
<dbReference type="OrthoDB" id="8595007at2"/>
<keyword evidence="1" id="KW-0732">Signal</keyword>
<feature type="signal peptide" evidence="1">
    <location>
        <begin position="1"/>
        <end position="20"/>
    </location>
</feature>
<evidence type="ECO:0000259" key="2">
    <source>
        <dbReference type="Pfam" id="PF12969"/>
    </source>
</evidence>
<protein>
    <recommendedName>
        <fullName evidence="2">DUF3857 domain-containing protein</fullName>
    </recommendedName>
</protein>
<dbReference type="InterPro" id="IPR024618">
    <property type="entry name" value="DUF3857"/>
</dbReference>
<reference evidence="3 4" key="1">
    <citation type="submission" date="2019-10" db="EMBL/GenBank/DDBJ databases">
        <title>Prolixibacter strains distinguished by the presence of nitrate reductase genes were adept at nitrate-dependent anaerobic corrosion of metallic iron and carbon steel.</title>
        <authorList>
            <person name="Iino T."/>
            <person name="Shono N."/>
            <person name="Ito K."/>
            <person name="Nakamura R."/>
            <person name="Sueoka K."/>
            <person name="Harayama S."/>
            <person name="Ohkuma M."/>
        </authorList>
    </citation>
    <scope>NUCLEOTIDE SEQUENCE [LARGE SCALE GENOMIC DNA]</scope>
    <source>
        <strain evidence="3 4">JCM 13498</strain>
    </source>
</reference>
<evidence type="ECO:0000313" key="4">
    <source>
        <dbReference type="Proteomes" id="UP000391834"/>
    </source>
</evidence>
<proteinExistence type="predicted"/>
<dbReference type="Pfam" id="PF12969">
    <property type="entry name" value="DUF3857"/>
    <property type="match status" value="1"/>
</dbReference>
<gene>
    <name evidence="3" type="ORF">PbJCM13498_34070</name>
</gene>
<evidence type="ECO:0000256" key="1">
    <source>
        <dbReference type="SAM" id="SignalP"/>
    </source>
</evidence>
<dbReference type="InterPro" id="IPR038765">
    <property type="entry name" value="Papain-like_cys_pep_sf"/>
</dbReference>
<sequence>MKKSLLTLLCTFIISIPAFAQSSRDAASIPDSLKKHANAVIREYQVTYNRTGAGSYSREVHLVATILNSNGRSKADLLVSYDRNSSVAEISGEIYDAQGKPLKKVRNKDIRDYAYNESYTLFGDNRVKYFRPAYKLYPYTVEYHYKVNYNDLVSFGNWAPVPGYNTSVEEAEMTFTTPTKFNLRHKELNNDFGFTQTNEKNTEVYHWKLSGVKAIDRERLAPDFMDVFPVVLLSPDEISYEGTTGNFSTWKSYGTWTYHLIQDRTLLPEETILKLVRLTDSLPDKRDKVKAVYQYMQRKTRYVNIALGIGGFQPIKAEDVDEKGYGDCKALSNYTRSLLKAIGIKAYYTEIGSGDSRQIKYPDFPGVSQTNHVILCVPLKQDTVWLECTSQQIPFGYISTNNSERYALLITPEGGKLVRTPEYTERDNRRDSHILVNLQNNGAASFQLNSVFKDGEFEDVFGVLHLSAKEQKDALTRWLEVPGLTIQHFSMQDISADSAKANLTIEGETSRYAMPTGNRLFVSTNFLIGNSFPSHLRTDRQLDIYQRTGYTYQDTLTINIPKEFKVEFMPTGTELTSSFGNYEISYQQNGDNTIEVTRKVVIHQGKYKANDVKSINDFLSGIASQERQKVVLVKKT</sequence>
<dbReference type="RefSeq" id="WP_027585629.1">
    <property type="nucleotide sequence ID" value="NZ_BLAX01000001.1"/>
</dbReference>
<dbReference type="Proteomes" id="UP000391834">
    <property type="component" value="Unassembled WGS sequence"/>
</dbReference>
<comment type="caution">
    <text evidence="3">The sequence shown here is derived from an EMBL/GenBank/DDBJ whole genome shotgun (WGS) entry which is preliminary data.</text>
</comment>
<evidence type="ECO:0000313" key="3">
    <source>
        <dbReference type="EMBL" id="GET34544.1"/>
    </source>
</evidence>
<keyword evidence="4" id="KW-1185">Reference proteome</keyword>
<dbReference type="Gene3D" id="2.60.40.3140">
    <property type="match status" value="1"/>
</dbReference>
<dbReference type="EMBL" id="BLAX01000001">
    <property type="protein sequence ID" value="GET34544.1"/>
    <property type="molecule type" value="Genomic_DNA"/>
</dbReference>
<dbReference type="AlphaFoldDB" id="A0A5M4B372"/>
<name>A0A5M4B372_9BACT</name>
<feature type="chain" id="PRO_5024309972" description="DUF3857 domain-containing protein" evidence="1">
    <location>
        <begin position="21"/>
        <end position="636"/>
    </location>
</feature>
<dbReference type="Gene3D" id="3.10.620.30">
    <property type="match status" value="1"/>
</dbReference>